<keyword evidence="8 19" id="KW-0479">Metal-binding</keyword>
<evidence type="ECO:0000256" key="5">
    <source>
        <dbReference type="ARBA" id="ARBA00004904"/>
    </source>
</evidence>
<dbReference type="PANTHER" id="PTHR21327:SF18">
    <property type="entry name" value="3,4-DIHYDROXY-2-BUTANONE 4-PHOSPHATE SYNTHASE"/>
    <property type="match status" value="1"/>
</dbReference>
<dbReference type="GO" id="GO:0008270">
    <property type="term" value="F:zinc ion binding"/>
    <property type="evidence" value="ECO:0007669"/>
    <property type="project" value="UniProtKB-UniRule"/>
</dbReference>
<evidence type="ECO:0000256" key="11">
    <source>
        <dbReference type="ARBA" id="ARBA00022833"/>
    </source>
</evidence>
<feature type="binding site" evidence="19">
    <location>
        <position position="267"/>
    </location>
    <ligand>
        <name>Zn(2+)</name>
        <dbReference type="ChEBI" id="CHEBI:29105"/>
        <note>catalytic</note>
    </ligand>
</feature>
<evidence type="ECO:0000256" key="13">
    <source>
        <dbReference type="ARBA" id="ARBA00023134"/>
    </source>
</evidence>
<dbReference type="NCBIfam" id="NF006803">
    <property type="entry name" value="PRK09311.1"/>
    <property type="match status" value="1"/>
</dbReference>
<dbReference type="FunFam" id="3.90.870.10:FF:000001">
    <property type="entry name" value="Riboflavin biosynthesis protein RibBA"/>
    <property type="match status" value="1"/>
</dbReference>
<evidence type="ECO:0000256" key="9">
    <source>
        <dbReference type="ARBA" id="ARBA00022741"/>
    </source>
</evidence>
<dbReference type="Gene3D" id="3.90.870.10">
    <property type="entry name" value="DHBP synthase"/>
    <property type="match status" value="1"/>
</dbReference>
<keyword evidence="11 19" id="KW-0862">Zinc</keyword>
<feature type="domain" description="GTP cyclohydrolase II" evidence="20">
    <location>
        <begin position="205"/>
        <end position="369"/>
    </location>
</feature>
<comment type="similarity">
    <text evidence="6 19">In the N-terminal section; belongs to the DHBP synthase family.</text>
</comment>
<evidence type="ECO:0000313" key="24">
    <source>
        <dbReference type="Proteomes" id="UP000321773"/>
    </source>
</evidence>
<evidence type="ECO:0000313" key="23">
    <source>
        <dbReference type="Proteomes" id="UP000199139"/>
    </source>
</evidence>
<evidence type="ECO:0000256" key="2">
    <source>
        <dbReference type="ARBA" id="ARBA00001936"/>
    </source>
</evidence>
<proteinExistence type="inferred from homology"/>
<feature type="binding site" evidence="19">
    <location>
        <position position="30"/>
    </location>
    <ligand>
        <name>D-ribulose 5-phosphate</name>
        <dbReference type="ChEBI" id="CHEBI:58121"/>
    </ligand>
</feature>
<dbReference type="InterPro" id="IPR017945">
    <property type="entry name" value="DHBP_synth_RibB-like_a/b_dom"/>
</dbReference>
<feature type="region of interest" description="GTP cyclohydrolase II" evidence="19">
    <location>
        <begin position="199"/>
        <end position="397"/>
    </location>
</feature>
<keyword evidence="24" id="KW-1185">Reference proteome</keyword>
<organism evidence="22 23">
    <name type="scientific">Halolactibacillus miurensis</name>
    <dbReference type="NCBI Taxonomy" id="306541"/>
    <lineage>
        <taxon>Bacteria</taxon>
        <taxon>Bacillati</taxon>
        <taxon>Bacillota</taxon>
        <taxon>Bacilli</taxon>
        <taxon>Bacillales</taxon>
        <taxon>Bacillaceae</taxon>
        <taxon>Halolactibacillus</taxon>
    </lineage>
</organism>
<feature type="site" description="Essential for DHBP synthase activity" evidence="19">
    <location>
        <position position="161"/>
    </location>
</feature>
<dbReference type="Proteomes" id="UP000199139">
    <property type="component" value="Unassembled WGS sequence"/>
</dbReference>
<evidence type="ECO:0000259" key="20">
    <source>
        <dbReference type="Pfam" id="PF00925"/>
    </source>
</evidence>
<evidence type="ECO:0000256" key="18">
    <source>
        <dbReference type="ARBA" id="ARBA00049295"/>
    </source>
</evidence>
<comment type="catalytic activity">
    <reaction evidence="18 19">
        <text>GTP + 4 H2O = 2,5-diamino-6-hydroxy-4-(5-phosphoribosylamino)-pyrimidine + formate + 2 phosphate + 3 H(+)</text>
        <dbReference type="Rhea" id="RHEA:23704"/>
        <dbReference type="ChEBI" id="CHEBI:15377"/>
        <dbReference type="ChEBI" id="CHEBI:15378"/>
        <dbReference type="ChEBI" id="CHEBI:15740"/>
        <dbReference type="ChEBI" id="CHEBI:37565"/>
        <dbReference type="ChEBI" id="CHEBI:43474"/>
        <dbReference type="ChEBI" id="CHEBI:58614"/>
        <dbReference type="EC" id="3.5.4.25"/>
    </reaction>
</comment>
<dbReference type="SUPFAM" id="SSF142695">
    <property type="entry name" value="RibA-like"/>
    <property type="match status" value="1"/>
</dbReference>
<dbReference type="Pfam" id="PF00925">
    <property type="entry name" value="GTP_cyclohydro2"/>
    <property type="match status" value="1"/>
</dbReference>
<dbReference type="GO" id="GO:0005525">
    <property type="term" value="F:GTP binding"/>
    <property type="evidence" value="ECO:0007669"/>
    <property type="project" value="UniProtKB-KW"/>
</dbReference>
<comment type="cofactor">
    <cofactor evidence="19">
        <name>Zn(2+)</name>
        <dbReference type="ChEBI" id="CHEBI:29105"/>
    </cofactor>
    <text evidence="19">Binds 1 zinc ion per subunit.</text>
</comment>
<keyword evidence="14 19" id="KW-0464">Manganese</keyword>
<feature type="binding site" evidence="19">
    <location>
        <position position="270"/>
    </location>
    <ligand>
        <name>GTP</name>
        <dbReference type="ChEBI" id="CHEBI:37565"/>
    </ligand>
</feature>
<dbReference type="SUPFAM" id="SSF55821">
    <property type="entry name" value="YrdC/RibB"/>
    <property type="match status" value="1"/>
</dbReference>
<dbReference type="InterPro" id="IPR036144">
    <property type="entry name" value="RibA-like_sf"/>
</dbReference>
<dbReference type="GO" id="GO:0030145">
    <property type="term" value="F:manganese ion binding"/>
    <property type="evidence" value="ECO:0007669"/>
    <property type="project" value="UniProtKB-UniRule"/>
</dbReference>
<dbReference type="PIRSF" id="PIRSF001259">
    <property type="entry name" value="RibA"/>
    <property type="match status" value="1"/>
</dbReference>
<feature type="binding site" evidence="19">
    <location>
        <position position="26"/>
    </location>
    <ligand>
        <name>Mg(2+)</name>
        <dbReference type="ChEBI" id="CHEBI:18420"/>
        <label>2</label>
    </ligand>
</feature>
<dbReference type="NCBIfam" id="TIGR00505">
    <property type="entry name" value="ribA"/>
    <property type="match status" value="1"/>
</dbReference>
<keyword evidence="15 19" id="KW-0456">Lyase</keyword>
<comment type="similarity">
    <text evidence="19">In the C-terminal section; belongs to the GTP cyclohydrolase II family.</text>
</comment>
<feature type="binding site" evidence="19">
    <location>
        <position position="314"/>
    </location>
    <ligand>
        <name>GTP</name>
        <dbReference type="ChEBI" id="CHEBI:37565"/>
    </ligand>
</feature>
<accession>A0A1I6SIH3</accession>
<dbReference type="FunFam" id="3.40.50.10990:FF:000001">
    <property type="entry name" value="Riboflavin biosynthesis protein RibBA"/>
    <property type="match status" value="1"/>
</dbReference>
<evidence type="ECO:0000256" key="15">
    <source>
        <dbReference type="ARBA" id="ARBA00023239"/>
    </source>
</evidence>
<keyword evidence="10 19" id="KW-0378">Hydrolase</keyword>
<dbReference type="EC" id="4.1.99.12" evidence="19"/>
<dbReference type="InterPro" id="IPR032677">
    <property type="entry name" value="GTP_cyclohydro_II"/>
</dbReference>
<evidence type="ECO:0000256" key="6">
    <source>
        <dbReference type="ARBA" id="ARBA00005520"/>
    </source>
</evidence>
<dbReference type="PANTHER" id="PTHR21327">
    <property type="entry name" value="GTP CYCLOHYDROLASE II-RELATED"/>
    <property type="match status" value="1"/>
</dbReference>
<feature type="site" description="Essential for DHBP synthase activity" evidence="19">
    <location>
        <position position="123"/>
    </location>
</feature>
<comment type="cofactor">
    <cofactor evidence="2">
        <name>Mn(2+)</name>
        <dbReference type="ChEBI" id="CHEBI:29035"/>
    </cofactor>
</comment>
<feature type="binding site" evidence="19">
    <location>
        <begin position="25"/>
        <end position="26"/>
    </location>
    <ligand>
        <name>D-ribulose 5-phosphate</name>
        <dbReference type="ChEBI" id="CHEBI:58121"/>
    </ligand>
</feature>
<evidence type="ECO:0000256" key="19">
    <source>
        <dbReference type="HAMAP-Rule" id="MF_01283"/>
    </source>
</evidence>
<reference evidence="21 24" key="2">
    <citation type="submission" date="2019-07" db="EMBL/GenBank/DDBJ databases">
        <title>Whole genome shotgun sequence of Halolactibacillus miurensis NBRC 100873.</title>
        <authorList>
            <person name="Hosoyama A."/>
            <person name="Uohara A."/>
            <person name="Ohji S."/>
            <person name="Ichikawa N."/>
        </authorList>
    </citation>
    <scope>NUCLEOTIDE SEQUENCE [LARGE SCALE GENOMIC DNA]</scope>
    <source>
        <strain evidence="21 24">NBRC 100873</strain>
    </source>
</reference>
<dbReference type="HAMAP" id="MF_00179">
    <property type="entry name" value="RibA"/>
    <property type="match status" value="1"/>
</dbReference>
<keyword evidence="12 19" id="KW-0460">Magnesium</keyword>
<dbReference type="Gene3D" id="3.40.50.10990">
    <property type="entry name" value="GTP cyclohydrolase II"/>
    <property type="match status" value="1"/>
</dbReference>
<dbReference type="EC" id="3.5.4.25" evidence="19"/>
<feature type="active site" description="Nucleophile; for GTP cyclohydrolase activity" evidence="19">
    <location>
        <position position="328"/>
    </location>
</feature>
<evidence type="ECO:0000256" key="3">
    <source>
        <dbReference type="ARBA" id="ARBA00002284"/>
    </source>
</evidence>
<feature type="binding site" evidence="19">
    <location>
        <begin position="292"/>
        <end position="294"/>
    </location>
    <ligand>
        <name>GTP</name>
        <dbReference type="ChEBI" id="CHEBI:37565"/>
    </ligand>
</feature>
<feature type="binding site" evidence="19">
    <location>
        <position position="26"/>
    </location>
    <ligand>
        <name>Mg(2+)</name>
        <dbReference type="ChEBI" id="CHEBI:18420"/>
        <label>1</label>
    </ligand>
</feature>
<evidence type="ECO:0000256" key="16">
    <source>
        <dbReference type="ARBA" id="ARBA00023268"/>
    </source>
</evidence>
<dbReference type="GO" id="GO:0005829">
    <property type="term" value="C:cytosol"/>
    <property type="evidence" value="ECO:0007669"/>
    <property type="project" value="TreeGrafter"/>
</dbReference>
<feature type="binding site" evidence="19">
    <location>
        <position position="354"/>
    </location>
    <ligand>
        <name>GTP</name>
        <dbReference type="ChEBI" id="CHEBI:37565"/>
    </ligand>
</feature>
<protein>
    <recommendedName>
        <fullName evidence="19">Riboflavin biosynthesis protein RibBA</fullName>
    </recommendedName>
    <domain>
        <recommendedName>
            <fullName evidence="19">3,4-dihydroxy-2-butanone 4-phosphate synthase</fullName>
            <shortName evidence="19">DHBP synthase</shortName>
            <ecNumber evidence="19">4.1.99.12</ecNumber>
        </recommendedName>
    </domain>
    <domain>
        <recommendedName>
            <fullName evidence="19">GTP cyclohydrolase-2</fullName>
            <ecNumber evidence="19">3.5.4.25</ecNumber>
        </recommendedName>
        <alternativeName>
            <fullName evidence="19">GTP cyclohydrolase II</fullName>
        </alternativeName>
    </domain>
</protein>
<evidence type="ECO:0000313" key="21">
    <source>
        <dbReference type="EMBL" id="GEM04077.1"/>
    </source>
</evidence>
<dbReference type="EMBL" id="BJWJ01000008">
    <property type="protein sequence ID" value="GEM04077.1"/>
    <property type="molecule type" value="Genomic_DNA"/>
</dbReference>
<comment type="cofactor">
    <cofactor evidence="19">
        <name>Mg(2+)</name>
        <dbReference type="ChEBI" id="CHEBI:18420"/>
    </cofactor>
    <cofactor evidence="19">
        <name>Mn(2+)</name>
        <dbReference type="ChEBI" id="CHEBI:29035"/>
    </cofactor>
    <text evidence="19">Binds 2 divalent metal cations per subunit. Magnesium or manganese.</text>
</comment>
<feature type="binding site" evidence="19">
    <location>
        <position position="140"/>
    </location>
    <ligand>
        <name>Mg(2+)</name>
        <dbReference type="ChEBI" id="CHEBI:18420"/>
        <label>2</label>
    </ligand>
</feature>
<comment type="catalytic activity">
    <reaction evidence="1 19">
        <text>D-ribulose 5-phosphate = (2S)-2-hydroxy-3-oxobutyl phosphate + formate + H(+)</text>
        <dbReference type="Rhea" id="RHEA:18457"/>
        <dbReference type="ChEBI" id="CHEBI:15378"/>
        <dbReference type="ChEBI" id="CHEBI:15740"/>
        <dbReference type="ChEBI" id="CHEBI:58121"/>
        <dbReference type="ChEBI" id="CHEBI:58830"/>
        <dbReference type="EC" id="4.1.99.12"/>
    </reaction>
</comment>
<dbReference type="Proteomes" id="UP000321773">
    <property type="component" value="Unassembled WGS sequence"/>
</dbReference>
<feature type="binding site" evidence="19">
    <location>
        <position position="349"/>
    </location>
    <ligand>
        <name>GTP</name>
        <dbReference type="ChEBI" id="CHEBI:37565"/>
    </ligand>
</feature>
<evidence type="ECO:0000256" key="12">
    <source>
        <dbReference type="ARBA" id="ARBA00022842"/>
    </source>
</evidence>
<comment type="pathway">
    <text evidence="5 19">Cofactor biosynthesis; riboflavin biosynthesis; 2-hydroxy-3-oxobutyl phosphate from D-ribulose 5-phosphate: step 1/1.</text>
</comment>
<dbReference type="GO" id="GO:0000287">
    <property type="term" value="F:magnesium ion binding"/>
    <property type="evidence" value="ECO:0007669"/>
    <property type="project" value="UniProtKB-UniRule"/>
</dbReference>
<evidence type="ECO:0000256" key="8">
    <source>
        <dbReference type="ARBA" id="ARBA00022723"/>
    </source>
</evidence>
<keyword evidence="16 19" id="KW-0511">Multifunctional enzyme</keyword>
<dbReference type="NCBIfam" id="NF001591">
    <property type="entry name" value="PRK00393.1"/>
    <property type="match status" value="1"/>
</dbReference>
<feature type="binding site" evidence="19">
    <location>
        <begin position="249"/>
        <end position="253"/>
    </location>
    <ligand>
        <name>GTP</name>
        <dbReference type="ChEBI" id="CHEBI:37565"/>
    </ligand>
</feature>
<dbReference type="EMBL" id="FPAI01000009">
    <property type="protein sequence ID" value="SFS76762.1"/>
    <property type="molecule type" value="Genomic_DNA"/>
</dbReference>
<comment type="function">
    <text evidence="3 19">Catalyzes the conversion of D-ribulose 5-phosphate to formate and 3,4-dihydroxy-2-butanone 4-phosphate.</text>
</comment>
<evidence type="ECO:0000256" key="7">
    <source>
        <dbReference type="ARBA" id="ARBA00022619"/>
    </source>
</evidence>
<dbReference type="OrthoDB" id="9793111at2"/>
<evidence type="ECO:0000313" key="22">
    <source>
        <dbReference type="EMBL" id="SFS76762.1"/>
    </source>
</evidence>
<dbReference type="NCBIfam" id="TIGR00506">
    <property type="entry name" value="ribB"/>
    <property type="match status" value="1"/>
</dbReference>
<dbReference type="InterPro" id="IPR000422">
    <property type="entry name" value="DHBP_synthase_RibB"/>
</dbReference>
<feature type="binding site" evidence="19">
    <location>
        <position position="161"/>
    </location>
    <ligand>
        <name>D-ribulose 5-phosphate</name>
        <dbReference type="ChEBI" id="CHEBI:58121"/>
    </ligand>
</feature>
<dbReference type="GO" id="GO:0003935">
    <property type="term" value="F:GTP cyclohydrolase II activity"/>
    <property type="evidence" value="ECO:0007669"/>
    <property type="project" value="UniProtKB-UniRule"/>
</dbReference>
<sequence length="397" mass="44001">MHTIEQALEALKRGEVIIVIDDEHRENEGDFIALGEHATPDVINYMATKGKGLICTPIEKTLADKLLLTEMVSRNTDDHGTNFSISIDHVDTHTGISAFERSQTILALLEEGSTPVDFKRPGHVFPLIADPDGVVKRPGHTEAAIDLAKLAGAKPVGVICEIMREDGQMMRTSELKAFAEAESLVMITIEQLVEYRKRHDRLVTREANIQLPTSLGDFKMVGYVEKVTGKEHVALIKGNLTKEEAPLVRVHSECLTGDVFGSKRCDCGPQLERALETIEERGVGAVIYMRQEGRGIGLINKLKAYELQEQGYDTVEANHQLGFGADLRDYSIAAQILKDLGLETITLMTNNPRKLEGLTRYGININERQAIEITANENNADYLKTKSTKLGHLFSDK</sequence>
<evidence type="ECO:0000256" key="1">
    <source>
        <dbReference type="ARBA" id="ARBA00000141"/>
    </source>
</evidence>
<evidence type="ECO:0000256" key="14">
    <source>
        <dbReference type="ARBA" id="ARBA00023211"/>
    </source>
</evidence>
<evidence type="ECO:0000256" key="4">
    <source>
        <dbReference type="ARBA" id="ARBA00004853"/>
    </source>
</evidence>
<feature type="active site" description="Proton acceptor; for GTP cyclohydrolase activity" evidence="19">
    <location>
        <position position="326"/>
    </location>
</feature>
<dbReference type="CDD" id="cd00641">
    <property type="entry name" value="GTP_cyclohydro2"/>
    <property type="match status" value="1"/>
</dbReference>
<keyword evidence="9 19" id="KW-0547">Nucleotide-binding</keyword>
<dbReference type="GO" id="GO:0009231">
    <property type="term" value="P:riboflavin biosynthetic process"/>
    <property type="evidence" value="ECO:0007669"/>
    <property type="project" value="UniProtKB-UniRule"/>
</dbReference>
<dbReference type="GO" id="GO:0008686">
    <property type="term" value="F:3,4-dihydroxy-2-butanone-4-phosphate synthase activity"/>
    <property type="evidence" value="ECO:0007669"/>
    <property type="project" value="UniProtKB-UniRule"/>
</dbReference>
<dbReference type="AlphaFoldDB" id="A0A1I6SIH3"/>
<comment type="function">
    <text evidence="17 19">Catalyzes the conversion of GTP to 2,5-diamino-6-ribosylamino-4(3H)-pyrimidinone 5'-phosphate (DARP), formate and pyrophosphate.</text>
</comment>
<feature type="binding site" evidence="19">
    <location>
        <position position="265"/>
    </location>
    <ligand>
        <name>Zn(2+)</name>
        <dbReference type="ChEBI" id="CHEBI:29105"/>
        <note>catalytic</note>
    </ligand>
</feature>
<dbReference type="Pfam" id="PF00926">
    <property type="entry name" value="DHBP_synthase"/>
    <property type="match status" value="1"/>
</dbReference>
<feature type="binding site" evidence="19">
    <location>
        <position position="254"/>
    </location>
    <ligand>
        <name>Zn(2+)</name>
        <dbReference type="ChEBI" id="CHEBI:29105"/>
        <note>catalytic</note>
    </ligand>
</feature>
<evidence type="ECO:0000256" key="17">
    <source>
        <dbReference type="ARBA" id="ARBA00043932"/>
    </source>
</evidence>
<dbReference type="RefSeq" id="WP_062323376.1">
    <property type="nucleotide sequence ID" value="NZ_BJWJ01000008.1"/>
</dbReference>
<name>A0A1I6SIH3_9BACI</name>
<keyword evidence="13 19" id="KW-0342">GTP-binding</keyword>
<dbReference type="STRING" id="306541.SAMN05421668_10978"/>
<reference evidence="22 23" key="1">
    <citation type="submission" date="2016-10" db="EMBL/GenBank/DDBJ databases">
        <authorList>
            <person name="de Groot N.N."/>
        </authorList>
    </citation>
    <scope>NUCLEOTIDE SEQUENCE [LARGE SCALE GENOMIC DNA]</scope>
    <source>
        <strain evidence="22 23">DSM 17074</strain>
    </source>
</reference>
<dbReference type="InterPro" id="IPR016299">
    <property type="entry name" value="Riboflavin_synth_RibBA"/>
</dbReference>
<feature type="binding site" evidence="19">
    <location>
        <begin position="137"/>
        <end position="141"/>
    </location>
    <ligand>
        <name>D-ribulose 5-phosphate</name>
        <dbReference type="ChEBI" id="CHEBI:58121"/>
    </ligand>
</feature>
<dbReference type="UniPathway" id="UPA00275">
    <property type="reaction ID" value="UER00399"/>
</dbReference>
<dbReference type="HAMAP" id="MF_01283">
    <property type="entry name" value="RibBA"/>
    <property type="match status" value="1"/>
</dbReference>
<keyword evidence="7 19" id="KW-0686">Riboflavin biosynthesis</keyword>
<comment type="pathway">
    <text evidence="4 19">Cofactor biosynthesis; riboflavin biosynthesis; 5-amino-6-(D-ribitylamino)uracil from GTP: step 1/4.</text>
</comment>
<dbReference type="InterPro" id="IPR000926">
    <property type="entry name" value="RibA"/>
</dbReference>
<evidence type="ECO:0000256" key="10">
    <source>
        <dbReference type="ARBA" id="ARBA00022801"/>
    </source>
</evidence>
<feature type="region of interest" description="DHBP synthase" evidence="19">
    <location>
        <begin position="1"/>
        <end position="198"/>
    </location>
</feature>
<gene>
    <name evidence="19 21" type="primary">ribBA</name>
    <name evidence="21" type="ORF">HMI01_10650</name>
    <name evidence="22" type="ORF">SAMN05421668_10978</name>
</gene>